<comment type="subcellular location">
    <subcellularLocation>
        <location evidence="1">Cell membrane</location>
        <topology evidence="1">Multi-pass membrane protein</topology>
    </subcellularLocation>
</comment>
<evidence type="ECO:0000256" key="1">
    <source>
        <dbReference type="ARBA" id="ARBA00004651"/>
    </source>
</evidence>
<protein>
    <submittedName>
        <fullName evidence="10 11">ABC transporter permease</fullName>
    </submittedName>
</protein>
<reference evidence="12" key="2">
    <citation type="submission" date="2015-07" db="EMBL/GenBank/DDBJ databases">
        <authorList>
            <consortium name="Consortium for Microbial Forensics and Genomics (microFORGE)"/>
            <person name="Knight B.M."/>
            <person name="Roberts D.P."/>
            <person name="Lin D."/>
            <person name="Hari K."/>
            <person name="Fletcher J."/>
            <person name="Melcher U."/>
            <person name="Blagden T."/>
            <person name="Winegar R.A."/>
        </authorList>
    </citation>
    <scope>NUCLEOTIDE SEQUENCE [LARGE SCALE GENOMIC DNA]</scope>
    <source>
        <strain evidence="12">DSM 23493</strain>
    </source>
</reference>
<dbReference type="GO" id="GO:0022857">
    <property type="term" value="F:transmembrane transporter activity"/>
    <property type="evidence" value="ECO:0007669"/>
    <property type="project" value="InterPro"/>
</dbReference>
<dbReference type="CDD" id="cd06582">
    <property type="entry name" value="TM_PBP1_LivH_like"/>
    <property type="match status" value="1"/>
</dbReference>
<dbReference type="GO" id="GO:0005886">
    <property type="term" value="C:plasma membrane"/>
    <property type="evidence" value="ECO:0007669"/>
    <property type="project" value="UniProtKB-SubCell"/>
</dbReference>
<evidence type="ECO:0000313" key="12">
    <source>
        <dbReference type="Proteomes" id="UP000037326"/>
    </source>
</evidence>
<evidence type="ECO:0000313" key="10">
    <source>
        <dbReference type="EMBL" id="KMY32086.1"/>
    </source>
</evidence>
<evidence type="ECO:0000256" key="7">
    <source>
        <dbReference type="ARBA" id="ARBA00023136"/>
    </source>
</evidence>
<dbReference type="AlphaFoldDB" id="A0A0K9FD80"/>
<dbReference type="Proteomes" id="UP000232101">
    <property type="component" value="Unassembled WGS sequence"/>
</dbReference>
<keyword evidence="5" id="KW-0029">Amino-acid transport</keyword>
<dbReference type="STRING" id="582475.ACZ11_07965"/>
<keyword evidence="6 9" id="KW-1133">Transmembrane helix</keyword>
<feature type="transmembrane region" description="Helical" evidence="9">
    <location>
        <begin position="187"/>
        <end position="209"/>
    </location>
</feature>
<dbReference type="Proteomes" id="UP000037326">
    <property type="component" value="Unassembled WGS sequence"/>
</dbReference>
<feature type="transmembrane region" description="Helical" evidence="9">
    <location>
        <begin position="12"/>
        <end position="30"/>
    </location>
</feature>
<dbReference type="PANTHER" id="PTHR11795">
    <property type="entry name" value="BRANCHED-CHAIN AMINO ACID TRANSPORT SYSTEM PERMEASE PROTEIN LIVH"/>
    <property type="match status" value="1"/>
</dbReference>
<evidence type="ECO:0000256" key="3">
    <source>
        <dbReference type="ARBA" id="ARBA00022475"/>
    </source>
</evidence>
<name>A0A0K9FD80_9BACI</name>
<dbReference type="PANTHER" id="PTHR11795:SF442">
    <property type="entry name" value="ABC TRANSPORTER ATP-BINDING PROTEIN"/>
    <property type="match status" value="1"/>
</dbReference>
<comment type="similarity">
    <text evidence="8">Belongs to the binding-protein-dependent transport system permease family. LivHM subfamily.</text>
</comment>
<evidence type="ECO:0000256" key="9">
    <source>
        <dbReference type="SAM" id="Phobius"/>
    </source>
</evidence>
<comment type="caution">
    <text evidence="10">The sequence shown here is derived from an EMBL/GenBank/DDBJ whole genome shotgun (WGS) entry which is preliminary data.</text>
</comment>
<evidence type="ECO:0000313" key="13">
    <source>
        <dbReference type="Proteomes" id="UP000232101"/>
    </source>
</evidence>
<dbReference type="PATRIC" id="fig|582475.4.peg.1117"/>
<keyword evidence="7 9" id="KW-0472">Membrane</keyword>
<evidence type="ECO:0000256" key="6">
    <source>
        <dbReference type="ARBA" id="ARBA00022989"/>
    </source>
</evidence>
<dbReference type="InterPro" id="IPR052157">
    <property type="entry name" value="BCAA_transport_permease"/>
</dbReference>
<evidence type="ECO:0000256" key="2">
    <source>
        <dbReference type="ARBA" id="ARBA00022448"/>
    </source>
</evidence>
<proteinExistence type="inferred from homology"/>
<keyword evidence="2" id="KW-0813">Transport</keyword>
<dbReference type="OrthoDB" id="9807115at2"/>
<sequence length="290" mass="31255">MELFVNLVINGLATGMLIFLLAAGLTLIFGLMDVLNFAHGGLFVWGAYAGIFTYVFTESFLIGIVGAVVTGALLGLITEKLIITPVYGNHIQQILITLGLMLVLQELIKVVFGPNGVAVKTPSYLTGSWEIGDVIIIKYRLFIIVVGFIIFGIFQYMLKKTKIGLIVRAGVQDKEMAQALGIHIKRVFLYVFMVGAALAALSGMLMAPYSGVIYAEMGMEYAILGFIVVVIGGMGSFSGSLLAAILVGLAGSFMAYYVPVLSLAVNMILMAVVLIFRPQGLFAMRKERST</sequence>
<organism evidence="10 12">
    <name type="scientific">Lysinibacillus xylanilyticus</name>
    <dbReference type="NCBI Taxonomy" id="582475"/>
    <lineage>
        <taxon>Bacteria</taxon>
        <taxon>Bacillati</taxon>
        <taxon>Bacillota</taxon>
        <taxon>Bacilli</taxon>
        <taxon>Bacillales</taxon>
        <taxon>Bacillaceae</taxon>
        <taxon>Lysinibacillus</taxon>
    </lineage>
</organism>
<feature type="transmembrane region" description="Helical" evidence="9">
    <location>
        <begin position="37"/>
        <end position="56"/>
    </location>
</feature>
<dbReference type="EMBL" id="PHQY01000646">
    <property type="protein sequence ID" value="PJO42842.1"/>
    <property type="molecule type" value="Genomic_DNA"/>
</dbReference>
<evidence type="ECO:0000256" key="4">
    <source>
        <dbReference type="ARBA" id="ARBA00022692"/>
    </source>
</evidence>
<evidence type="ECO:0000313" key="11">
    <source>
        <dbReference type="EMBL" id="PJO42842.1"/>
    </source>
</evidence>
<evidence type="ECO:0000256" key="8">
    <source>
        <dbReference type="ARBA" id="ARBA00037998"/>
    </source>
</evidence>
<feature type="transmembrane region" description="Helical" evidence="9">
    <location>
        <begin position="94"/>
        <end position="117"/>
    </location>
</feature>
<feature type="transmembrane region" description="Helical" evidence="9">
    <location>
        <begin position="62"/>
        <end position="82"/>
    </location>
</feature>
<dbReference type="RefSeq" id="WP_049665123.1">
    <property type="nucleotide sequence ID" value="NZ_CP158849.1"/>
</dbReference>
<dbReference type="GeneID" id="96598199"/>
<feature type="transmembrane region" description="Helical" evidence="9">
    <location>
        <begin position="221"/>
        <end position="249"/>
    </location>
</feature>
<keyword evidence="3" id="KW-1003">Cell membrane</keyword>
<feature type="transmembrane region" description="Helical" evidence="9">
    <location>
        <begin position="137"/>
        <end position="158"/>
    </location>
</feature>
<evidence type="ECO:0000256" key="5">
    <source>
        <dbReference type="ARBA" id="ARBA00022970"/>
    </source>
</evidence>
<keyword evidence="4 9" id="KW-0812">Transmembrane</keyword>
<reference evidence="11 13" key="3">
    <citation type="submission" date="2017-11" db="EMBL/GenBank/DDBJ databases">
        <title>Bacterial isolate from king chilli rhizosphere.</title>
        <authorList>
            <person name="Takhelmayum P."/>
            <person name="Sarangthem I."/>
        </authorList>
    </citation>
    <scope>NUCLEOTIDE SEQUENCE [LARGE SCALE GENOMIC DNA]</scope>
    <source>
        <strain evidence="13">t26</strain>
        <strain evidence="11">T26</strain>
    </source>
</reference>
<dbReference type="InterPro" id="IPR001851">
    <property type="entry name" value="ABC_transp_permease"/>
</dbReference>
<feature type="transmembrane region" description="Helical" evidence="9">
    <location>
        <begin position="256"/>
        <end position="276"/>
    </location>
</feature>
<dbReference type="EMBL" id="LFXJ01000005">
    <property type="protein sequence ID" value="KMY32086.1"/>
    <property type="molecule type" value="Genomic_DNA"/>
</dbReference>
<dbReference type="Pfam" id="PF02653">
    <property type="entry name" value="BPD_transp_2"/>
    <property type="match status" value="1"/>
</dbReference>
<gene>
    <name evidence="10" type="ORF">ACZ11_07965</name>
    <name evidence="11" type="ORF">CWD94_13710</name>
</gene>
<dbReference type="GO" id="GO:0006865">
    <property type="term" value="P:amino acid transport"/>
    <property type="evidence" value="ECO:0007669"/>
    <property type="project" value="UniProtKB-KW"/>
</dbReference>
<reference evidence="10" key="1">
    <citation type="submission" date="2015-07" db="EMBL/GenBank/DDBJ databases">
        <title>MeaNS - Measles Nucleotide Surveillance Program.</title>
        <authorList>
            <person name="Tran T."/>
            <person name="Druce J."/>
        </authorList>
    </citation>
    <scope>NUCLEOTIDE SEQUENCE</scope>
    <source>
        <strain evidence="10">DSM 23493</strain>
    </source>
</reference>
<accession>A0A0K9FD80</accession>